<evidence type="ECO:0000256" key="14">
    <source>
        <dbReference type="ARBA" id="ARBA00023004"/>
    </source>
</evidence>
<dbReference type="Pfam" id="PF19297">
    <property type="entry name" value="QcrA_N"/>
    <property type="match status" value="1"/>
</dbReference>
<comment type="similarity">
    <text evidence="3">Belongs to the Rieske iron-sulfur protein family.</text>
</comment>
<dbReference type="Pfam" id="PF00355">
    <property type="entry name" value="Rieske"/>
    <property type="match status" value="1"/>
</dbReference>
<evidence type="ECO:0000259" key="23">
    <source>
        <dbReference type="PROSITE" id="PS51296"/>
    </source>
</evidence>
<dbReference type="Gene3D" id="2.102.10.10">
    <property type="entry name" value="Rieske [2Fe-2S] iron-sulphur domain"/>
    <property type="match status" value="1"/>
</dbReference>
<evidence type="ECO:0000313" key="24">
    <source>
        <dbReference type="EMBL" id="MFD1888611.1"/>
    </source>
</evidence>
<evidence type="ECO:0000256" key="7">
    <source>
        <dbReference type="ARBA" id="ARBA00022660"/>
    </source>
</evidence>
<evidence type="ECO:0000256" key="8">
    <source>
        <dbReference type="ARBA" id="ARBA00022692"/>
    </source>
</evidence>
<sequence length="378" mass="40830">MARKEGGSRPMSGNEMDTLNHGASAAEPTADVVEYHPVPDPGVEPHVERWTDANPAAAARAARQVITMLAISMLCSLAFVVSYFAIPRENFVNFGPLHMSALNLALGLFGGLAVLLIGFSCIHWAKQLMGDEEIQQERHPMASSQADVEEMAGEWNKGVADSGIGRRKVIGGMLAGAAGLVALPAVVTLADMGPHPGKGTRAATIEKTIWAEGVKLVNDITWKPIKMADMEIGQLVNAEPENLEHLAHDDPAAFQREKAKAAIIIVRMDPNSIKVPESRKDWQVNGILAYSKICTHVGCPISLWEQKSHHLLCPCHQSTFDLGDSGVVVFGPAARSLPQLPITTDAQGYLVARSDFTVPVGPSYFERDSRNDYKKGDN</sequence>
<keyword evidence="8 22" id="KW-0812">Transmembrane</keyword>
<feature type="domain" description="Rieske" evidence="23">
    <location>
        <begin position="257"/>
        <end position="351"/>
    </location>
</feature>
<keyword evidence="16 22" id="KW-0472">Membrane</keyword>
<evidence type="ECO:0000256" key="20">
    <source>
        <dbReference type="ARBA" id="ARBA00034078"/>
    </source>
</evidence>
<evidence type="ECO:0000256" key="18">
    <source>
        <dbReference type="ARBA" id="ARBA00029586"/>
    </source>
</evidence>
<dbReference type="InterPro" id="IPR005805">
    <property type="entry name" value="Rieske_Fe-S_prot_C"/>
</dbReference>
<dbReference type="PRINTS" id="PR00162">
    <property type="entry name" value="RIESKE"/>
</dbReference>
<feature type="transmembrane region" description="Helical" evidence="22">
    <location>
        <begin position="106"/>
        <end position="125"/>
    </location>
</feature>
<keyword evidence="9" id="KW-0001">2Fe-2S</keyword>
<dbReference type="PROSITE" id="PS51296">
    <property type="entry name" value="RIESKE"/>
    <property type="match status" value="1"/>
</dbReference>
<keyword evidence="6" id="KW-1003">Cell membrane</keyword>
<evidence type="ECO:0000256" key="11">
    <source>
        <dbReference type="ARBA" id="ARBA00022982"/>
    </source>
</evidence>
<feature type="transmembrane region" description="Helical" evidence="22">
    <location>
        <begin position="169"/>
        <end position="190"/>
    </location>
</feature>
<evidence type="ECO:0000256" key="1">
    <source>
        <dbReference type="ARBA" id="ARBA00002494"/>
    </source>
</evidence>
<evidence type="ECO:0000256" key="22">
    <source>
        <dbReference type="SAM" id="Phobius"/>
    </source>
</evidence>
<evidence type="ECO:0000256" key="3">
    <source>
        <dbReference type="ARBA" id="ARBA00010651"/>
    </source>
</evidence>
<keyword evidence="17" id="KW-1015">Disulfide bond</keyword>
<evidence type="ECO:0000256" key="5">
    <source>
        <dbReference type="ARBA" id="ARBA00022448"/>
    </source>
</evidence>
<dbReference type="SUPFAM" id="SSF50022">
    <property type="entry name" value="ISP domain"/>
    <property type="match status" value="1"/>
</dbReference>
<evidence type="ECO:0000256" key="10">
    <source>
        <dbReference type="ARBA" id="ARBA00022723"/>
    </source>
</evidence>
<evidence type="ECO:0000256" key="19">
    <source>
        <dbReference type="ARBA" id="ARBA00032409"/>
    </source>
</evidence>
<comment type="function">
    <text evidence="1">Iron-sulfur subunit of the cytochrome bc1 complex, an essential component of the respiratory electron transport chain required for ATP synthesis. The bc1 complex catalyzes the oxidation of menaquinol and the reduction of cytochrome c in the respiratory chain. The bc1 complex operates through a Q-cycle mechanism that couples electron transfer to generation of the proton gradient that drives ATP synthesis.</text>
</comment>
<evidence type="ECO:0000256" key="9">
    <source>
        <dbReference type="ARBA" id="ARBA00022714"/>
    </source>
</evidence>
<protein>
    <recommendedName>
        <fullName evidence="4">Cytochrome bc1 complex Rieske iron-sulfur subunit</fullName>
    </recommendedName>
    <alternativeName>
        <fullName evidence="18">Cytochrome bc1 reductase complex subunit QcrA</fullName>
    </alternativeName>
    <alternativeName>
        <fullName evidence="19">Rieske iron-sulfur protein</fullName>
    </alternativeName>
</protein>
<evidence type="ECO:0000256" key="17">
    <source>
        <dbReference type="ARBA" id="ARBA00023157"/>
    </source>
</evidence>
<keyword evidence="11" id="KW-0249">Electron transport</keyword>
<dbReference type="InterPro" id="IPR036922">
    <property type="entry name" value="Rieske_2Fe-2S_sf"/>
</dbReference>
<dbReference type="InterPro" id="IPR014349">
    <property type="entry name" value="Rieske_Fe-S_prot"/>
</dbReference>
<keyword evidence="14" id="KW-0408">Iron</keyword>
<evidence type="ECO:0000256" key="21">
    <source>
        <dbReference type="SAM" id="MobiDB-lite"/>
    </source>
</evidence>
<dbReference type="PANTHER" id="PTHR10134">
    <property type="entry name" value="CYTOCHROME B-C1 COMPLEX SUBUNIT RIESKE, MITOCHONDRIAL"/>
    <property type="match status" value="1"/>
</dbReference>
<organism evidence="24 25">
    <name type="scientific">Luteococcus peritonei</name>
    <dbReference type="NCBI Taxonomy" id="88874"/>
    <lineage>
        <taxon>Bacteria</taxon>
        <taxon>Bacillati</taxon>
        <taxon>Actinomycetota</taxon>
        <taxon>Actinomycetes</taxon>
        <taxon>Propionibacteriales</taxon>
        <taxon>Propionibacteriaceae</taxon>
        <taxon>Luteococcus</taxon>
    </lineage>
</organism>
<dbReference type="InterPro" id="IPR017941">
    <property type="entry name" value="Rieske_2Fe-2S"/>
</dbReference>
<dbReference type="Proteomes" id="UP001597326">
    <property type="component" value="Unassembled WGS sequence"/>
</dbReference>
<feature type="region of interest" description="Disordered" evidence="21">
    <location>
        <begin position="1"/>
        <end position="25"/>
    </location>
</feature>
<keyword evidence="10" id="KW-0479">Metal-binding</keyword>
<dbReference type="RefSeq" id="WP_386751647.1">
    <property type="nucleotide sequence ID" value="NZ_BAAAIX010000001.1"/>
</dbReference>
<evidence type="ECO:0000256" key="15">
    <source>
        <dbReference type="ARBA" id="ARBA00023014"/>
    </source>
</evidence>
<dbReference type="InterPro" id="IPR045603">
    <property type="entry name" value="QcrA_N"/>
</dbReference>
<evidence type="ECO:0000313" key="25">
    <source>
        <dbReference type="Proteomes" id="UP001597326"/>
    </source>
</evidence>
<keyword evidence="13" id="KW-0560">Oxidoreductase</keyword>
<evidence type="ECO:0000256" key="2">
    <source>
        <dbReference type="ARBA" id="ARBA00004651"/>
    </source>
</evidence>
<dbReference type="EMBL" id="JBHUFZ010000001">
    <property type="protein sequence ID" value="MFD1888611.1"/>
    <property type="molecule type" value="Genomic_DNA"/>
</dbReference>
<comment type="caution">
    <text evidence="24">The sequence shown here is derived from an EMBL/GenBank/DDBJ whole genome shotgun (WGS) entry which is preliminary data.</text>
</comment>
<feature type="transmembrane region" description="Helical" evidence="22">
    <location>
        <begin position="65"/>
        <end position="86"/>
    </location>
</feature>
<evidence type="ECO:0000256" key="16">
    <source>
        <dbReference type="ARBA" id="ARBA00023136"/>
    </source>
</evidence>
<evidence type="ECO:0000256" key="12">
    <source>
        <dbReference type="ARBA" id="ARBA00022989"/>
    </source>
</evidence>
<name>A0ABW4RQM4_9ACTN</name>
<evidence type="ECO:0000256" key="6">
    <source>
        <dbReference type="ARBA" id="ARBA00022475"/>
    </source>
</evidence>
<dbReference type="CDD" id="cd03467">
    <property type="entry name" value="Rieske"/>
    <property type="match status" value="1"/>
</dbReference>
<gene>
    <name evidence="24" type="ORF">ACFSCS_00210</name>
</gene>
<proteinExistence type="inferred from homology"/>
<keyword evidence="12 22" id="KW-1133">Transmembrane helix</keyword>
<comment type="cofactor">
    <cofactor evidence="20">
        <name>[2Fe-2S] cluster</name>
        <dbReference type="ChEBI" id="CHEBI:190135"/>
    </cofactor>
</comment>
<evidence type="ECO:0000256" key="4">
    <source>
        <dbReference type="ARBA" id="ARBA00015816"/>
    </source>
</evidence>
<keyword evidence="5" id="KW-0813">Transport</keyword>
<reference evidence="25" key="1">
    <citation type="journal article" date="2019" name="Int. J. Syst. Evol. Microbiol.">
        <title>The Global Catalogue of Microorganisms (GCM) 10K type strain sequencing project: providing services to taxonomists for standard genome sequencing and annotation.</title>
        <authorList>
            <consortium name="The Broad Institute Genomics Platform"/>
            <consortium name="The Broad Institute Genome Sequencing Center for Infectious Disease"/>
            <person name="Wu L."/>
            <person name="Ma J."/>
        </authorList>
    </citation>
    <scope>NUCLEOTIDE SEQUENCE [LARGE SCALE GENOMIC DNA]</scope>
    <source>
        <strain evidence="25">CAIM 431</strain>
    </source>
</reference>
<comment type="subcellular location">
    <subcellularLocation>
        <location evidence="2">Cell membrane</location>
        <topology evidence="2">Multi-pass membrane protein</topology>
    </subcellularLocation>
</comment>
<keyword evidence="25" id="KW-1185">Reference proteome</keyword>
<keyword evidence="7" id="KW-0679">Respiratory chain</keyword>
<accession>A0ABW4RQM4</accession>
<evidence type="ECO:0000256" key="13">
    <source>
        <dbReference type="ARBA" id="ARBA00023002"/>
    </source>
</evidence>
<keyword evidence="15" id="KW-0411">Iron-sulfur</keyword>